<keyword evidence="6 10" id="KW-0238">DNA-binding</keyword>
<organism evidence="13 14">
    <name type="scientific">Geodia barretti</name>
    <name type="common">Barrett's horny sponge</name>
    <dbReference type="NCBI Taxonomy" id="519541"/>
    <lineage>
        <taxon>Eukaryota</taxon>
        <taxon>Metazoa</taxon>
        <taxon>Porifera</taxon>
        <taxon>Demospongiae</taxon>
        <taxon>Heteroscleromorpha</taxon>
        <taxon>Tetractinellida</taxon>
        <taxon>Astrophorina</taxon>
        <taxon>Geodiidae</taxon>
        <taxon>Geodia</taxon>
    </lineage>
</organism>
<protein>
    <recommendedName>
        <fullName evidence="2">Probable transcriptional regulator ycf27</fullName>
    </recommendedName>
    <alternativeName>
        <fullName evidence="8">OmpR-like protein</fullName>
    </alternativeName>
</protein>
<keyword evidence="5" id="KW-0805">Transcription regulation</keyword>
<dbReference type="GO" id="GO:0005829">
    <property type="term" value="C:cytosol"/>
    <property type="evidence" value="ECO:0007669"/>
    <property type="project" value="TreeGrafter"/>
</dbReference>
<evidence type="ECO:0000256" key="8">
    <source>
        <dbReference type="ARBA" id="ARBA00032623"/>
    </source>
</evidence>
<sequence length="244" mass="26873">MNGESAAAGTTRREAPPAEAAHVLVVDDDDRLRTLLGRYLRDNGYHVSSASSAADARAKLDGMAFDLIVLDVMMPGESGIDFTRGLRRSTTVPILLLTAMGEPEDRIAGLESGADDYLTKPFEPRELLLRVATILRRTAPPPSALPATCIKIGEFRYFPARDQLLRGDEAVRLTTAEADLLRVFAANPGETLSRHALSQRLDGSPSRRAIDVQIARLRRKIEPEPQNPRYLQTVWGRGYVLRAD</sequence>
<dbReference type="Pfam" id="PF00486">
    <property type="entry name" value="Trans_reg_C"/>
    <property type="match status" value="1"/>
</dbReference>
<dbReference type="InterPro" id="IPR011006">
    <property type="entry name" value="CheY-like_superfamily"/>
</dbReference>
<reference evidence="13" key="1">
    <citation type="submission" date="2023-03" db="EMBL/GenBank/DDBJ databases">
        <authorList>
            <person name="Steffen K."/>
            <person name="Cardenas P."/>
        </authorList>
    </citation>
    <scope>NUCLEOTIDE SEQUENCE</scope>
</reference>
<dbReference type="GO" id="GO:0000156">
    <property type="term" value="F:phosphorelay response regulator activity"/>
    <property type="evidence" value="ECO:0007669"/>
    <property type="project" value="TreeGrafter"/>
</dbReference>
<dbReference type="EMBL" id="CASHTH010004073">
    <property type="protein sequence ID" value="CAI8053159.1"/>
    <property type="molecule type" value="Genomic_DNA"/>
</dbReference>
<gene>
    <name evidence="13" type="ORF">GBAR_LOCUS29074</name>
</gene>
<dbReference type="PANTHER" id="PTHR48111">
    <property type="entry name" value="REGULATOR OF RPOS"/>
    <property type="match status" value="1"/>
</dbReference>
<dbReference type="GO" id="GO:0000976">
    <property type="term" value="F:transcription cis-regulatory region binding"/>
    <property type="evidence" value="ECO:0007669"/>
    <property type="project" value="TreeGrafter"/>
</dbReference>
<dbReference type="InterPro" id="IPR016032">
    <property type="entry name" value="Sig_transdc_resp-reg_C-effctor"/>
</dbReference>
<evidence type="ECO:0000259" key="11">
    <source>
        <dbReference type="PROSITE" id="PS50110"/>
    </source>
</evidence>
<dbReference type="SUPFAM" id="SSF46894">
    <property type="entry name" value="C-terminal effector domain of the bipartite response regulators"/>
    <property type="match status" value="1"/>
</dbReference>
<dbReference type="CDD" id="cd00383">
    <property type="entry name" value="trans_reg_C"/>
    <property type="match status" value="1"/>
</dbReference>
<keyword evidence="3 9" id="KW-0597">Phosphoprotein</keyword>
<dbReference type="SMART" id="SM00448">
    <property type="entry name" value="REC"/>
    <property type="match status" value="1"/>
</dbReference>
<accession>A0AA35TS46</accession>
<evidence type="ECO:0000256" key="6">
    <source>
        <dbReference type="ARBA" id="ARBA00023125"/>
    </source>
</evidence>
<evidence type="ECO:0000256" key="9">
    <source>
        <dbReference type="PROSITE-ProRule" id="PRU00169"/>
    </source>
</evidence>
<evidence type="ECO:0000256" key="5">
    <source>
        <dbReference type="ARBA" id="ARBA00023015"/>
    </source>
</evidence>
<evidence type="ECO:0000256" key="1">
    <source>
        <dbReference type="ARBA" id="ARBA00003612"/>
    </source>
</evidence>
<dbReference type="PROSITE" id="PS50110">
    <property type="entry name" value="RESPONSE_REGULATORY"/>
    <property type="match status" value="1"/>
</dbReference>
<dbReference type="SUPFAM" id="SSF52172">
    <property type="entry name" value="CheY-like"/>
    <property type="match status" value="1"/>
</dbReference>
<dbReference type="SMART" id="SM00862">
    <property type="entry name" value="Trans_reg_C"/>
    <property type="match status" value="1"/>
</dbReference>
<dbReference type="Gene3D" id="6.10.250.690">
    <property type="match status" value="1"/>
</dbReference>
<dbReference type="FunFam" id="3.40.50.2300:FF:000001">
    <property type="entry name" value="DNA-binding response regulator PhoB"/>
    <property type="match status" value="1"/>
</dbReference>
<keyword evidence="4" id="KW-0902">Two-component regulatory system</keyword>
<evidence type="ECO:0000256" key="10">
    <source>
        <dbReference type="PROSITE-ProRule" id="PRU01091"/>
    </source>
</evidence>
<dbReference type="PROSITE" id="PS51755">
    <property type="entry name" value="OMPR_PHOB"/>
    <property type="match status" value="1"/>
</dbReference>
<name>A0AA35TS46_GEOBA</name>
<keyword evidence="14" id="KW-1185">Reference proteome</keyword>
<evidence type="ECO:0000256" key="7">
    <source>
        <dbReference type="ARBA" id="ARBA00023163"/>
    </source>
</evidence>
<dbReference type="AlphaFoldDB" id="A0AA35TS46"/>
<dbReference type="PANTHER" id="PTHR48111:SF4">
    <property type="entry name" value="DNA-BINDING DUAL TRANSCRIPTIONAL REGULATOR OMPR"/>
    <property type="match status" value="1"/>
</dbReference>
<keyword evidence="7" id="KW-0804">Transcription</keyword>
<evidence type="ECO:0000313" key="14">
    <source>
        <dbReference type="Proteomes" id="UP001174909"/>
    </source>
</evidence>
<dbReference type="InterPro" id="IPR039420">
    <property type="entry name" value="WalR-like"/>
</dbReference>
<dbReference type="Gene3D" id="1.10.10.10">
    <property type="entry name" value="Winged helix-like DNA-binding domain superfamily/Winged helix DNA-binding domain"/>
    <property type="match status" value="1"/>
</dbReference>
<feature type="domain" description="Response regulatory" evidence="11">
    <location>
        <begin position="22"/>
        <end position="135"/>
    </location>
</feature>
<evidence type="ECO:0000256" key="2">
    <source>
        <dbReference type="ARBA" id="ARBA00015955"/>
    </source>
</evidence>
<evidence type="ECO:0000259" key="12">
    <source>
        <dbReference type="PROSITE" id="PS51755"/>
    </source>
</evidence>
<dbReference type="Pfam" id="PF00072">
    <property type="entry name" value="Response_reg"/>
    <property type="match status" value="1"/>
</dbReference>
<evidence type="ECO:0000256" key="3">
    <source>
        <dbReference type="ARBA" id="ARBA00022553"/>
    </source>
</evidence>
<feature type="DNA-binding region" description="OmpR/PhoB-type" evidence="10">
    <location>
        <begin position="147"/>
        <end position="243"/>
    </location>
</feature>
<evidence type="ECO:0000313" key="13">
    <source>
        <dbReference type="EMBL" id="CAI8053159.1"/>
    </source>
</evidence>
<dbReference type="InterPro" id="IPR036388">
    <property type="entry name" value="WH-like_DNA-bd_sf"/>
</dbReference>
<feature type="domain" description="OmpR/PhoB-type" evidence="12">
    <location>
        <begin position="147"/>
        <end position="243"/>
    </location>
</feature>
<dbReference type="Gene3D" id="3.40.50.2300">
    <property type="match status" value="1"/>
</dbReference>
<comment type="function">
    <text evidence="1">Probable promoter-specific protein mediating the interaction between DNA and RNA polymerase.</text>
</comment>
<dbReference type="GO" id="GO:0006355">
    <property type="term" value="P:regulation of DNA-templated transcription"/>
    <property type="evidence" value="ECO:0007669"/>
    <property type="project" value="InterPro"/>
</dbReference>
<evidence type="ECO:0000256" key="4">
    <source>
        <dbReference type="ARBA" id="ARBA00023012"/>
    </source>
</evidence>
<dbReference type="GO" id="GO:0032993">
    <property type="term" value="C:protein-DNA complex"/>
    <property type="evidence" value="ECO:0007669"/>
    <property type="project" value="TreeGrafter"/>
</dbReference>
<feature type="modified residue" description="4-aspartylphosphate" evidence="9">
    <location>
        <position position="71"/>
    </location>
</feature>
<dbReference type="InterPro" id="IPR001867">
    <property type="entry name" value="OmpR/PhoB-type_DNA-bd"/>
</dbReference>
<dbReference type="InterPro" id="IPR001789">
    <property type="entry name" value="Sig_transdc_resp-reg_receiver"/>
</dbReference>
<proteinExistence type="predicted"/>
<comment type="caution">
    <text evidence="13">The sequence shown here is derived from an EMBL/GenBank/DDBJ whole genome shotgun (WGS) entry which is preliminary data.</text>
</comment>
<dbReference type="Proteomes" id="UP001174909">
    <property type="component" value="Unassembled WGS sequence"/>
</dbReference>